<evidence type="ECO:0000256" key="6">
    <source>
        <dbReference type="ARBA" id="ARBA00022970"/>
    </source>
</evidence>
<dbReference type="PANTHER" id="PTHR43820">
    <property type="entry name" value="HIGH-AFFINITY BRANCHED-CHAIN AMINO ACID TRANSPORT ATP-BINDING PROTEIN LIVF"/>
    <property type="match status" value="1"/>
</dbReference>
<dbReference type="CDD" id="cd03224">
    <property type="entry name" value="ABC_TM1139_LivF_branched"/>
    <property type="match status" value="1"/>
</dbReference>
<dbReference type="KEGG" id="vei:Veis_4009"/>
<name>A1WQ07_VEREI</name>
<feature type="domain" description="ABC transporter" evidence="7">
    <location>
        <begin position="22"/>
        <end position="253"/>
    </location>
</feature>
<dbReference type="eggNOG" id="COG0410">
    <property type="taxonomic scope" value="Bacteria"/>
</dbReference>
<accession>A1WQ07</accession>
<dbReference type="InterPro" id="IPR052156">
    <property type="entry name" value="BCAA_Transport_ATP-bd_LivF"/>
</dbReference>
<keyword evidence="2" id="KW-0813">Transport</keyword>
<dbReference type="GO" id="GO:0005524">
    <property type="term" value="F:ATP binding"/>
    <property type="evidence" value="ECO:0007669"/>
    <property type="project" value="UniProtKB-KW"/>
</dbReference>
<evidence type="ECO:0000256" key="1">
    <source>
        <dbReference type="ARBA" id="ARBA00005417"/>
    </source>
</evidence>
<evidence type="ECO:0000313" key="8">
    <source>
        <dbReference type="EMBL" id="ABM59714.1"/>
    </source>
</evidence>
<dbReference type="PANTHER" id="PTHR43820:SF4">
    <property type="entry name" value="HIGH-AFFINITY BRANCHED-CHAIN AMINO ACID TRANSPORT ATP-BINDING PROTEIN LIVF"/>
    <property type="match status" value="1"/>
</dbReference>
<dbReference type="GO" id="GO:0016887">
    <property type="term" value="F:ATP hydrolysis activity"/>
    <property type="evidence" value="ECO:0007669"/>
    <property type="project" value="InterPro"/>
</dbReference>
<dbReference type="STRING" id="391735.Veis_4009"/>
<protein>
    <submittedName>
        <fullName evidence="8">ABC transporter related</fullName>
    </submittedName>
</protein>
<keyword evidence="6" id="KW-0029">Amino-acid transport</keyword>
<dbReference type="SUPFAM" id="SSF52540">
    <property type="entry name" value="P-loop containing nucleoside triphosphate hydrolases"/>
    <property type="match status" value="1"/>
</dbReference>
<dbReference type="PROSITE" id="PS50893">
    <property type="entry name" value="ABC_TRANSPORTER_2"/>
    <property type="match status" value="1"/>
</dbReference>
<sequence length="257" mass="27459">MREPAAHGPDSAAHGRCGETILRVRDLVVGYGKAQVVHGVSFEVHAGEFVVLLGRNGAGKSTTLQAVSALIPKRGGKVDFLGEDLTDAKPAHIVGAGLVQVLQAHRVFHALSVEQNLMLGTWARGMRGDRCRLERIYALFPELADRRHQLAARLSGGQQQILALGAGVIAEPRLLVLDEPSAGLAPMVITRILDAVAALCRQGMAILLVEQMVEAALRLADHGYLIETGKIVGEGSAETIRHSDALRSVYLGRHATD</sequence>
<dbReference type="SMART" id="SM00382">
    <property type="entry name" value="AAA"/>
    <property type="match status" value="1"/>
</dbReference>
<evidence type="ECO:0000259" key="7">
    <source>
        <dbReference type="PROSITE" id="PS50893"/>
    </source>
</evidence>
<dbReference type="GO" id="GO:0015807">
    <property type="term" value="P:L-amino acid transport"/>
    <property type="evidence" value="ECO:0007669"/>
    <property type="project" value="TreeGrafter"/>
</dbReference>
<dbReference type="GO" id="GO:0015658">
    <property type="term" value="F:branched-chain amino acid transmembrane transporter activity"/>
    <property type="evidence" value="ECO:0007669"/>
    <property type="project" value="TreeGrafter"/>
</dbReference>
<dbReference type="EMBL" id="CP000542">
    <property type="protein sequence ID" value="ABM59714.1"/>
    <property type="molecule type" value="Genomic_DNA"/>
</dbReference>
<gene>
    <name evidence="8" type="ordered locus">Veis_4009</name>
</gene>
<dbReference type="OrthoDB" id="9776369at2"/>
<proteinExistence type="inferred from homology"/>
<dbReference type="InterPro" id="IPR003439">
    <property type="entry name" value="ABC_transporter-like_ATP-bd"/>
</dbReference>
<keyword evidence="3" id="KW-1003">Cell membrane</keyword>
<keyword evidence="3" id="KW-0472">Membrane</keyword>
<dbReference type="Proteomes" id="UP000000374">
    <property type="component" value="Chromosome"/>
</dbReference>
<dbReference type="AlphaFoldDB" id="A1WQ07"/>
<evidence type="ECO:0000256" key="2">
    <source>
        <dbReference type="ARBA" id="ARBA00022448"/>
    </source>
</evidence>
<evidence type="ECO:0000313" key="9">
    <source>
        <dbReference type="Proteomes" id="UP000000374"/>
    </source>
</evidence>
<dbReference type="InterPro" id="IPR027417">
    <property type="entry name" value="P-loop_NTPase"/>
</dbReference>
<keyword evidence="5" id="KW-0067">ATP-binding</keyword>
<dbReference type="Pfam" id="PF00005">
    <property type="entry name" value="ABC_tran"/>
    <property type="match status" value="1"/>
</dbReference>
<evidence type="ECO:0000256" key="5">
    <source>
        <dbReference type="ARBA" id="ARBA00022840"/>
    </source>
</evidence>
<organism evidence="8 9">
    <name type="scientific">Verminephrobacter eiseniae (strain EF01-2)</name>
    <dbReference type="NCBI Taxonomy" id="391735"/>
    <lineage>
        <taxon>Bacteria</taxon>
        <taxon>Pseudomonadati</taxon>
        <taxon>Pseudomonadota</taxon>
        <taxon>Betaproteobacteria</taxon>
        <taxon>Burkholderiales</taxon>
        <taxon>Comamonadaceae</taxon>
        <taxon>Verminephrobacter</taxon>
    </lineage>
</organism>
<evidence type="ECO:0000256" key="3">
    <source>
        <dbReference type="ARBA" id="ARBA00022475"/>
    </source>
</evidence>
<keyword evidence="4" id="KW-0547">Nucleotide-binding</keyword>
<dbReference type="HOGENOM" id="CLU_000604_1_2_4"/>
<dbReference type="Gene3D" id="3.40.50.300">
    <property type="entry name" value="P-loop containing nucleotide triphosphate hydrolases"/>
    <property type="match status" value="1"/>
</dbReference>
<keyword evidence="9" id="KW-1185">Reference proteome</keyword>
<reference evidence="9" key="1">
    <citation type="submission" date="2006-12" db="EMBL/GenBank/DDBJ databases">
        <title>Complete sequence of chromosome 1 of Verminephrobacter eiseniae EF01-2.</title>
        <authorList>
            <person name="Copeland A."/>
            <person name="Lucas S."/>
            <person name="Lapidus A."/>
            <person name="Barry K."/>
            <person name="Detter J.C."/>
            <person name="Glavina del Rio T."/>
            <person name="Dalin E."/>
            <person name="Tice H."/>
            <person name="Pitluck S."/>
            <person name="Chertkov O."/>
            <person name="Brettin T."/>
            <person name="Bruce D."/>
            <person name="Han C."/>
            <person name="Tapia R."/>
            <person name="Gilna P."/>
            <person name="Schmutz J."/>
            <person name="Larimer F."/>
            <person name="Land M."/>
            <person name="Hauser L."/>
            <person name="Kyrpides N."/>
            <person name="Kim E."/>
            <person name="Stahl D."/>
            <person name="Richardson P."/>
        </authorList>
    </citation>
    <scope>NUCLEOTIDE SEQUENCE [LARGE SCALE GENOMIC DNA]</scope>
    <source>
        <strain evidence="9">EF01-2</strain>
    </source>
</reference>
<evidence type="ECO:0000256" key="4">
    <source>
        <dbReference type="ARBA" id="ARBA00022741"/>
    </source>
</evidence>
<dbReference type="InterPro" id="IPR003593">
    <property type="entry name" value="AAA+_ATPase"/>
</dbReference>
<comment type="similarity">
    <text evidence="1">Belongs to the ABC transporter superfamily.</text>
</comment>